<feature type="non-terminal residue" evidence="1">
    <location>
        <position position="1"/>
    </location>
</feature>
<reference evidence="1" key="1">
    <citation type="submission" date="2018-05" db="EMBL/GenBank/DDBJ databases">
        <authorList>
            <person name="Lanie J.A."/>
            <person name="Ng W.-L."/>
            <person name="Kazmierczak K.M."/>
            <person name="Andrzejewski T.M."/>
            <person name="Davidsen T.M."/>
            <person name="Wayne K.J."/>
            <person name="Tettelin H."/>
            <person name="Glass J.I."/>
            <person name="Rusch D."/>
            <person name="Podicherti R."/>
            <person name="Tsui H.-C.T."/>
            <person name="Winkler M.E."/>
        </authorList>
    </citation>
    <scope>NUCLEOTIDE SEQUENCE</scope>
</reference>
<organism evidence="1">
    <name type="scientific">marine metagenome</name>
    <dbReference type="NCBI Taxonomy" id="408172"/>
    <lineage>
        <taxon>unclassified sequences</taxon>
        <taxon>metagenomes</taxon>
        <taxon>ecological metagenomes</taxon>
    </lineage>
</organism>
<feature type="non-terminal residue" evidence="1">
    <location>
        <position position="71"/>
    </location>
</feature>
<dbReference type="AlphaFoldDB" id="A0A383CT61"/>
<evidence type="ECO:0000313" key="1">
    <source>
        <dbReference type="EMBL" id="SVE35230.1"/>
    </source>
</evidence>
<sequence>VLSRPHKIKTFDCDVRLIGEKELEGYTEVVFLAGISNDPFGDLTSEKIYDPTRDYALRIASICKKMGIKFI</sequence>
<evidence type="ECO:0008006" key="2">
    <source>
        <dbReference type="Google" id="ProtNLM"/>
    </source>
</evidence>
<name>A0A383CT61_9ZZZZ</name>
<accession>A0A383CT61</accession>
<protein>
    <recommendedName>
        <fullName evidence="2">NAD-dependent epimerase/dehydratase domain-containing protein</fullName>
    </recommendedName>
</protein>
<dbReference type="EMBL" id="UINC01211364">
    <property type="protein sequence ID" value="SVE35230.1"/>
    <property type="molecule type" value="Genomic_DNA"/>
</dbReference>
<gene>
    <name evidence="1" type="ORF">METZ01_LOCUS488084</name>
</gene>
<proteinExistence type="predicted"/>